<dbReference type="SUPFAM" id="SSF47699">
    <property type="entry name" value="Bifunctional inhibitor/lipid-transfer protein/seed storage 2S albumin"/>
    <property type="match status" value="1"/>
</dbReference>
<dbReference type="EMBL" id="JBCGBO010000002">
    <property type="protein sequence ID" value="KAK9221745.1"/>
    <property type="molecule type" value="Genomic_DNA"/>
</dbReference>
<organism evidence="11 12">
    <name type="scientific">Citrus x changshan-huyou</name>
    <dbReference type="NCBI Taxonomy" id="2935761"/>
    <lineage>
        <taxon>Eukaryota</taxon>
        <taxon>Viridiplantae</taxon>
        <taxon>Streptophyta</taxon>
        <taxon>Embryophyta</taxon>
        <taxon>Tracheophyta</taxon>
        <taxon>Spermatophyta</taxon>
        <taxon>Magnoliopsida</taxon>
        <taxon>eudicotyledons</taxon>
        <taxon>Gunneridae</taxon>
        <taxon>Pentapetalae</taxon>
        <taxon>rosids</taxon>
        <taxon>malvids</taxon>
        <taxon>Sapindales</taxon>
        <taxon>Rutaceae</taxon>
        <taxon>Aurantioideae</taxon>
        <taxon>Citrus</taxon>
    </lineage>
</organism>
<evidence type="ECO:0000256" key="1">
    <source>
        <dbReference type="ARBA" id="ARBA00004609"/>
    </source>
</evidence>
<proteinExistence type="inferred from homology"/>
<keyword evidence="5 9" id="KW-0732">Signal</keyword>
<evidence type="ECO:0000256" key="8">
    <source>
        <dbReference type="ARBA" id="ARBA00023288"/>
    </source>
</evidence>
<evidence type="ECO:0000256" key="6">
    <source>
        <dbReference type="ARBA" id="ARBA00023157"/>
    </source>
</evidence>
<dbReference type="PRINTS" id="PR00382">
    <property type="entry name" value="LIPIDTRNSFER"/>
</dbReference>
<sequence>MEMKLISSCGIALMVLLAMLSVEGTWAQSTYCLNRLAPCLRYLNGSRDVPDSCCDPLKSVIKDNPECLCSMISNKGSRRAEEAGINVAAAQELPGKCGQRVNPLGCLRGSDVGSPGSAQDSSASALLFKSQSFMVALVLSMTVQILCVSNVI</sequence>
<dbReference type="Pfam" id="PF14368">
    <property type="entry name" value="LTP_2"/>
    <property type="match status" value="1"/>
</dbReference>
<dbReference type="Proteomes" id="UP001428341">
    <property type="component" value="Unassembled WGS sequence"/>
</dbReference>
<keyword evidence="3" id="KW-1003">Cell membrane</keyword>
<comment type="caution">
    <text evidence="11">The sequence shown here is derived from an EMBL/GenBank/DDBJ whole genome shotgun (WGS) entry which is preliminary data.</text>
</comment>
<evidence type="ECO:0000259" key="10">
    <source>
        <dbReference type="Pfam" id="PF14368"/>
    </source>
</evidence>
<dbReference type="GO" id="GO:0008289">
    <property type="term" value="F:lipid binding"/>
    <property type="evidence" value="ECO:0007669"/>
    <property type="project" value="InterPro"/>
</dbReference>
<evidence type="ECO:0000256" key="4">
    <source>
        <dbReference type="ARBA" id="ARBA00022622"/>
    </source>
</evidence>
<comment type="similarity">
    <text evidence="2">Belongs to the plant LTP family.</text>
</comment>
<dbReference type="Gene3D" id="1.10.110.10">
    <property type="entry name" value="Plant lipid-transfer and hydrophobic proteins"/>
    <property type="match status" value="1"/>
</dbReference>
<gene>
    <name evidence="11" type="ORF">WN944_010174</name>
</gene>
<keyword evidence="12" id="KW-1185">Reference proteome</keyword>
<dbReference type="PANTHER" id="PTHR33044">
    <property type="entry name" value="BIFUNCTIONAL INHIBITOR/LIPID-TRANSFER PROTEIN/SEED STORAGE 2S ALBUMIN SUPERFAMILY PROTEIN-RELATED"/>
    <property type="match status" value="1"/>
</dbReference>
<dbReference type="InterPro" id="IPR000528">
    <property type="entry name" value="Plant_nsLTP"/>
</dbReference>
<keyword evidence="8" id="KW-0449">Lipoprotein</keyword>
<evidence type="ECO:0000256" key="9">
    <source>
        <dbReference type="SAM" id="SignalP"/>
    </source>
</evidence>
<dbReference type="InterPro" id="IPR043325">
    <property type="entry name" value="LTSS"/>
</dbReference>
<feature type="signal peptide" evidence="9">
    <location>
        <begin position="1"/>
        <end position="27"/>
    </location>
</feature>
<accession>A0AAP0MR62</accession>
<dbReference type="AlphaFoldDB" id="A0AAP0MR62"/>
<reference evidence="11 12" key="1">
    <citation type="submission" date="2024-05" db="EMBL/GenBank/DDBJ databases">
        <title>Haplotype-resolved chromosome-level genome assembly of Huyou (Citrus changshanensis).</title>
        <authorList>
            <person name="Miao C."/>
            <person name="Chen W."/>
            <person name="Wu Y."/>
            <person name="Wang L."/>
            <person name="Zhao S."/>
            <person name="Grierson D."/>
            <person name="Xu C."/>
            <person name="Chen K."/>
        </authorList>
    </citation>
    <scope>NUCLEOTIDE SEQUENCE [LARGE SCALE GENOMIC DNA]</scope>
    <source>
        <strain evidence="11">01-14</strain>
        <tissue evidence="11">Leaf</tissue>
    </source>
</reference>
<dbReference type="InterPro" id="IPR016140">
    <property type="entry name" value="Bifunc_inhib/LTP/seed_store"/>
</dbReference>
<keyword evidence="4" id="KW-0472">Membrane</keyword>
<feature type="chain" id="PRO_5042954132" description="Bifunctional inhibitor/plant lipid transfer protein/seed storage helical domain-containing protein" evidence="9">
    <location>
        <begin position="28"/>
        <end position="152"/>
    </location>
</feature>
<dbReference type="CDD" id="cd00010">
    <property type="entry name" value="AAI_LTSS"/>
    <property type="match status" value="1"/>
</dbReference>
<evidence type="ECO:0000313" key="11">
    <source>
        <dbReference type="EMBL" id="KAK9221745.1"/>
    </source>
</evidence>
<name>A0AAP0MR62_9ROSI</name>
<keyword evidence="4" id="KW-0336">GPI-anchor</keyword>
<dbReference type="InterPro" id="IPR036312">
    <property type="entry name" value="Bifun_inhib/LTP/seed_sf"/>
</dbReference>
<keyword evidence="7" id="KW-0325">Glycoprotein</keyword>
<evidence type="ECO:0000256" key="5">
    <source>
        <dbReference type="ARBA" id="ARBA00022729"/>
    </source>
</evidence>
<dbReference type="GO" id="GO:0005886">
    <property type="term" value="C:plasma membrane"/>
    <property type="evidence" value="ECO:0007669"/>
    <property type="project" value="UniProtKB-SubCell"/>
</dbReference>
<feature type="domain" description="Bifunctional inhibitor/plant lipid transfer protein/seed storage helical" evidence="10">
    <location>
        <begin position="15"/>
        <end position="106"/>
    </location>
</feature>
<evidence type="ECO:0000256" key="2">
    <source>
        <dbReference type="ARBA" id="ARBA00009748"/>
    </source>
</evidence>
<keyword evidence="6" id="KW-1015">Disulfide bond</keyword>
<dbReference type="GO" id="GO:0006869">
    <property type="term" value="P:lipid transport"/>
    <property type="evidence" value="ECO:0007669"/>
    <property type="project" value="InterPro"/>
</dbReference>
<dbReference type="GO" id="GO:0098552">
    <property type="term" value="C:side of membrane"/>
    <property type="evidence" value="ECO:0007669"/>
    <property type="project" value="UniProtKB-KW"/>
</dbReference>
<evidence type="ECO:0000256" key="7">
    <source>
        <dbReference type="ARBA" id="ARBA00023180"/>
    </source>
</evidence>
<evidence type="ECO:0000313" key="12">
    <source>
        <dbReference type="Proteomes" id="UP001428341"/>
    </source>
</evidence>
<protein>
    <recommendedName>
        <fullName evidence="10">Bifunctional inhibitor/plant lipid transfer protein/seed storage helical domain-containing protein</fullName>
    </recommendedName>
</protein>
<evidence type="ECO:0000256" key="3">
    <source>
        <dbReference type="ARBA" id="ARBA00022475"/>
    </source>
</evidence>
<comment type="subcellular location">
    <subcellularLocation>
        <location evidence="1">Cell membrane</location>
        <topology evidence="1">Lipid-anchor</topology>
        <topology evidence="1">GPI-anchor</topology>
    </subcellularLocation>
</comment>